<dbReference type="Pfam" id="PF13695">
    <property type="entry name" value="Zn_ribbon_3CxxC"/>
    <property type="match status" value="1"/>
</dbReference>
<evidence type="ECO:0000259" key="13">
    <source>
        <dbReference type="SMART" id="SM01328"/>
    </source>
</evidence>
<dbReference type="GeneTree" id="ENSGT00390000012305"/>
<dbReference type="Ensembl" id="ENSRFET00010001262.1">
    <property type="protein sequence ID" value="ENSRFEP00010001132.1"/>
    <property type="gene ID" value="ENSRFEG00010000867.1"/>
</dbReference>
<feature type="region of interest" description="Disordered" evidence="12">
    <location>
        <begin position="191"/>
        <end position="309"/>
    </location>
</feature>
<comment type="subunit">
    <text evidence="11">Interacts with YBX2.</text>
</comment>
<dbReference type="GO" id="GO:0048477">
    <property type="term" value="P:oogenesis"/>
    <property type="evidence" value="ECO:0007669"/>
    <property type="project" value="UniProtKB-KW"/>
</dbReference>
<organism evidence="15 16">
    <name type="scientific">Rhinolophus ferrumequinum</name>
    <name type="common">Greater horseshoe bat</name>
    <dbReference type="NCBI Taxonomy" id="59479"/>
    <lineage>
        <taxon>Eukaryota</taxon>
        <taxon>Metazoa</taxon>
        <taxon>Chordata</taxon>
        <taxon>Craniata</taxon>
        <taxon>Vertebrata</taxon>
        <taxon>Euteleostomi</taxon>
        <taxon>Mammalia</taxon>
        <taxon>Eutheria</taxon>
        <taxon>Laurasiatheria</taxon>
        <taxon>Chiroptera</taxon>
        <taxon>Yinpterochiroptera</taxon>
        <taxon>Rhinolophoidea</taxon>
        <taxon>Rhinolophidae</taxon>
        <taxon>Rhinolophinae</taxon>
        <taxon>Rhinolophus</taxon>
    </lineage>
</organism>
<feature type="compositionally biased region" description="Low complexity" evidence="12">
    <location>
        <begin position="147"/>
        <end position="174"/>
    </location>
</feature>
<keyword evidence="7" id="KW-0862">Zinc</keyword>
<reference evidence="15" key="5">
    <citation type="submission" date="2025-05" db="UniProtKB">
        <authorList>
            <consortium name="Ensembl"/>
        </authorList>
    </citation>
    <scope>IDENTIFICATION</scope>
</reference>
<feature type="compositionally biased region" description="Low complexity" evidence="12">
    <location>
        <begin position="191"/>
        <end position="201"/>
    </location>
</feature>
<dbReference type="InterPro" id="IPR027377">
    <property type="entry name" value="ZAR1/RTP1-5-like_Znf-3CxxC"/>
</dbReference>
<keyword evidence="3" id="KW-0963">Cytoplasm</keyword>
<evidence type="ECO:0000256" key="3">
    <source>
        <dbReference type="ARBA" id="ARBA00022490"/>
    </source>
</evidence>
<dbReference type="RefSeq" id="XP_032961219.1">
    <property type="nucleotide sequence ID" value="XM_033105328.1"/>
</dbReference>
<evidence type="ECO:0000313" key="14">
    <source>
        <dbReference type="EMBL" id="KAF6372740.1"/>
    </source>
</evidence>
<keyword evidence="9" id="KW-0896">Oogenesis</keyword>
<reference evidence="15 16" key="3">
    <citation type="submission" date="2018-12" db="EMBL/GenBank/DDBJ databases">
        <title>G10K-VGP greater horseshoe bat female genome, primary haplotype.</title>
        <authorList>
            <person name="Teeling E."/>
            <person name="Myers G."/>
            <person name="Vernes S."/>
            <person name="Pippel M."/>
            <person name="Winkler S."/>
            <person name="Fedrigo O."/>
            <person name="Rhie A."/>
            <person name="Koren S."/>
            <person name="Phillippy A."/>
            <person name="Lewin H."/>
            <person name="Damas J."/>
            <person name="Howe K."/>
            <person name="Mountcastle J."/>
            <person name="Jarvis E.D."/>
        </authorList>
    </citation>
    <scope>NUCLEOTIDE SEQUENCE [LARGE SCALE GENOMIC DNA]</scope>
</reference>
<comment type="subcellular location">
    <subcellularLocation>
        <location evidence="1">Cytoplasm</location>
        <location evidence="1">Cytoplasmic ribonucleoprotein granule</location>
    </subcellularLocation>
</comment>
<evidence type="ECO:0000256" key="2">
    <source>
        <dbReference type="ARBA" id="ARBA00022473"/>
    </source>
</evidence>
<dbReference type="GO" id="GO:0008270">
    <property type="term" value="F:zinc ion binding"/>
    <property type="evidence" value="ECO:0007669"/>
    <property type="project" value="UniProtKB-KW"/>
</dbReference>
<keyword evidence="2" id="KW-0217">Developmental protein</keyword>
<dbReference type="KEGG" id="rfq:117021933"/>
<evidence type="ECO:0000256" key="11">
    <source>
        <dbReference type="ARBA" id="ARBA00034786"/>
    </source>
</evidence>
<dbReference type="GO" id="GO:0003729">
    <property type="term" value="F:mRNA binding"/>
    <property type="evidence" value="ECO:0007669"/>
    <property type="project" value="UniProtKB-ARBA"/>
</dbReference>
<keyword evidence="6" id="KW-0221">Differentiation</keyword>
<feature type="compositionally biased region" description="Pro residues" evidence="12">
    <location>
        <begin position="275"/>
        <end position="288"/>
    </location>
</feature>
<dbReference type="PANTHER" id="PTHR31054:SF6">
    <property type="entry name" value="ZYGOTE ARREST PROTEIN 1"/>
    <property type="match status" value="1"/>
</dbReference>
<evidence type="ECO:0000256" key="9">
    <source>
        <dbReference type="ARBA" id="ARBA00022943"/>
    </source>
</evidence>
<evidence type="ECO:0000256" key="1">
    <source>
        <dbReference type="ARBA" id="ARBA00004331"/>
    </source>
</evidence>
<evidence type="ECO:0000313" key="15">
    <source>
        <dbReference type="Ensembl" id="ENSRFEP00010001132.1"/>
    </source>
</evidence>
<evidence type="ECO:0000256" key="10">
    <source>
        <dbReference type="ARBA" id="ARBA00034699"/>
    </source>
</evidence>
<feature type="compositionally biased region" description="Basic and acidic residues" evidence="12">
    <location>
        <begin position="219"/>
        <end position="228"/>
    </location>
</feature>
<feature type="region of interest" description="Disordered" evidence="12">
    <location>
        <begin position="91"/>
        <end position="174"/>
    </location>
</feature>
<reference evidence="14 17" key="4">
    <citation type="journal article" date="2020" name="Nature">
        <title>Six reference-quality genomes reveal evolution of bat adaptations.</title>
        <authorList>
            <person name="Jebb D."/>
            <person name="Huang Z."/>
            <person name="Pippel M."/>
            <person name="Hughes G.M."/>
            <person name="Lavrichenko K."/>
            <person name="Devanna P."/>
            <person name="Winkler S."/>
            <person name="Jermiin L.S."/>
            <person name="Skirmuntt E.C."/>
            <person name="Katzourakis A."/>
            <person name="Burkitt-Gray L."/>
            <person name="Ray D.A."/>
            <person name="Sullivan K.A.M."/>
            <person name="Roscito J.G."/>
            <person name="Kirilenko B.M."/>
            <person name="Davalos L.M."/>
            <person name="Corthals A.P."/>
            <person name="Power M.L."/>
            <person name="Jones G."/>
            <person name="Ransome R.D."/>
            <person name="Dechmann D.K.N."/>
            <person name="Locatelli A.G."/>
            <person name="Puechmaille S.J."/>
            <person name="Fedrigo O."/>
            <person name="Jarvis E.D."/>
            <person name="Hiller M."/>
            <person name="Vernes S.C."/>
            <person name="Myers E.W."/>
            <person name="Teeling E.C."/>
        </authorList>
    </citation>
    <scope>NUCLEOTIDE SEQUENCE [LARGE SCALE GENOMIC DNA]</scope>
    <source>
        <strain evidence="14">MRhiFer1</strain>
        <tissue evidence="14">Lung</tissue>
    </source>
</reference>
<reference evidence="15 16" key="2">
    <citation type="journal article" date="2018" name="Annu Rev Anim Biosci">
        <title>Bat Biology, Genomes, and the Bat1K Project: To Generate Chromosome-Level Genomes for All Living Bat Species.</title>
        <authorList>
            <person name="Teeling E.C."/>
            <person name="Vernes S.C."/>
            <person name="Davalos L.M."/>
            <person name="Ray D.A."/>
            <person name="Gilbert M.T.P."/>
            <person name="Myers E."/>
        </authorList>
    </citation>
    <scope>NUCLEOTIDE SEQUENCE</scope>
</reference>
<proteinExistence type="inferred from homology"/>
<feature type="domain" description="3CxxC-type" evidence="13">
    <location>
        <begin position="317"/>
        <end position="402"/>
    </location>
</feature>
<evidence type="ECO:0000256" key="5">
    <source>
        <dbReference type="ARBA" id="ARBA00022771"/>
    </source>
</evidence>
<name>A0A671DK27_RHIFE</name>
<feature type="compositionally biased region" description="Gly residues" evidence="12">
    <location>
        <begin position="135"/>
        <end position="146"/>
    </location>
</feature>
<dbReference type="OMA" id="CSCAVTQ"/>
<dbReference type="AlphaFoldDB" id="A0A671DK27"/>
<dbReference type="GO" id="GO:0006412">
    <property type="term" value="P:translation"/>
    <property type="evidence" value="ECO:0007669"/>
    <property type="project" value="TreeGrafter"/>
</dbReference>
<dbReference type="InterPro" id="IPR026775">
    <property type="entry name" value="Zar1"/>
</dbReference>
<accession>A0A671DK27</accession>
<dbReference type="Proteomes" id="UP000472240">
    <property type="component" value="Chromosome 5"/>
</dbReference>
<evidence type="ECO:0000256" key="7">
    <source>
        <dbReference type="ARBA" id="ARBA00022833"/>
    </source>
</evidence>
<dbReference type="SMART" id="SM01328">
    <property type="entry name" value="zf-3CxxC"/>
    <property type="match status" value="1"/>
</dbReference>
<dbReference type="OrthoDB" id="9885288at2759"/>
<sequence>MAALGDQVLDGYVFPACAAYSYPYPYLPTAKGKGLAGGGGWRHRGGDYPLASSSSSSAAPSFPGYGQLMAAEYFDSYQRAQLVALLSQMSPGLAPRPRRAGSRDMAVQVNPRRDVSVQCSLGRRTLPRRPRAPGTPGGSGPEGAAGGSASPRPARPGPEQGSPPSGGPRPVRFPRTVAVYSPVVSRRLTALLEGAETAAGEQRSRAPDGEPGPPPPRSRGPEQEEGSARKAPQRPQSKEEEEAEGRAAVRASWEQPGDPAGLPPREAREGEAALRPPPRSPEQPPPVGRAPDDEGERSSPRSPEPGSERLRFQFLEQKYGYYHCKECNIRWESAYVWCVQGTNKVYFKQFCRTCQKSYNPYRVEDITCQSCKQTRCSCSVKLRHVDPKRPHRQDLCGRCKGKRLSCDSTFSFKYII</sequence>
<gene>
    <name evidence="15" type="primary">ZAR1</name>
    <name evidence="14" type="ORF">mRhiFer1_018510</name>
</gene>
<dbReference type="GeneID" id="117021933"/>
<keyword evidence="8" id="KW-0694">RNA-binding</keyword>
<evidence type="ECO:0000313" key="17">
    <source>
        <dbReference type="Proteomes" id="UP000585614"/>
    </source>
</evidence>
<dbReference type="PANTHER" id="PTHR31054">
    <property type="entry name" value="ZYGOTE ARREST PROTEIN 1-LIKE ISOFORM X1"/>
    <property type="match status" value="1"/>
</dbReference>
<comment type="similarity">
    <text evidence="10">Belongs to the ZAR1 family.</text>
</comment>
<dbReference type="Proteomes" id="UP000585614">
    <property type="component" value="Unassembled WGS sequence"/>
</dbReference>
<dbReference type="EMBL" id="JACAGC010000004">
    <property type="protein sequence ID" value="KAF6372740.1"/>
    <property type="molecule type" value="Genomic_DNA"/>
</dbReference>
<evidence type="ECO:0000256" key="8">
    <source>
        <dbReference type="ARBA" id="ARBA00022884"/>
    </source>
</evidence>
<dbReference type="GO" id="GO:0036464">
    <property type="term" value="C:cytoplasmic ribonucleoprotein granule"/>
    <property type="evidence" value="ECO:0007669"/>
    <property type="project" value="UniProtKB-SubCell"/>
</dbReference>
<evidence type="ECO:0000256" key="12">
    <source>
        <dbReference type="SAM" id="MobiDB-lite"/>
    </source>
</evidence>
<feature type="compositionally biased region" description="Basic and acidic residues" evidence="12">
    <location>
        <begin position="290"/>
        <end position="299"/>
    </location>
</feature>
<dbReference type="CTD" id="326340"/>
<evidence type="ECO:0000256" key="6">
    <source>
        <dbReference type="ARBA" id="ARBA00022782"/>
    </source>
</evidence>
<reference evidence="15 16" key="1">
    <citation type="journal article" date="2015" name="Annu Rev Anim Biosci">
        <title>The Genome 10K Project: a way forward.</title>
        <authorList>
            <person name="Koepfli K.P."/>
            <person name="Paten B."/>
            <person name="O'Brien S.J."/>
            <person name="Koepfli K.P."/>
            <person name="Paten B."/>
            <person name="Antunes A."/>
            <person name="Belov K."/>
            <person name="Bustamante C."/>
            <person name="Castoe T.A."/>
            <person name="Clawson H."/>
            <person name="Crawford A.J."/>
            <person name="Diekhans M."/>
            <person name="Distel D."/>
            <person name="Durbin R."/>
            <person name="Earl D."/>
            <person name="Fujita M.K."/>
            <person name="Gamble T."/>
            <person name="Georges A."/>
            <person name="Gemmell N."/>
            <person name="Gilbert M.T."/>
            <person name="Graves J.M."/>
            <person name="Green R.E."/>
            <person name="Hickey G."/>
            <person name="Jarvis E.D."/>
            <person name="Johnson W."/>
            <person name="Komissarov A."/>
            <person name="Korf I."/>
            <person name="Kuhn R."/>
            <person name="Larkin D.M."/>
            <person name="Lewin H."/>
            <person name="Lopez J.V."/>
            <person name="Ma J."/>
            <person name="Marques-Bonet T."/>
            <person name="Miller W."/>
            <person name="Murphy R."/>
            <person name="Pevzner P."/>
            <person name="Shapiro B."/>
            <person name="Steiner C."/>
            <person name="Tamazian G."/>
            <person name="Venkatesh B."/>
            <person name="Wang J."/>
            <person name="Wayne R."/>
            <person name="Wiley E."/>
            <person name="Yang H."/>
            <person name="Zhang G."/>
            <person name="Haussler D."/>
            <person name="Ryder O."/>
            <person name="O'Brien S.J."/>
        </authorList>
    </citation>
    <scope>NUCLEOTIDE SEQUENCE</scope>
</reference>
<evidence type="ECO:0000313" key="16">
    <source>
        <dbReference type="Proteomes" id="UP000472240"/>
    </source>
</evidence>
<keyword evidence="16" id="KW-1185">Reference proteome</keyword>
<protein>
    <submittedName>
        <fullName evidence="14 15">Zygote arrest 1</fullName>
    </submittedName>
</protein>
<dbReference type="GO" id="GO:0017148">
    <property type="term" value="P:negative regulation of translation"/>
    <property type="evidence" value="ECO:0007669"/>
    <property type="project" value="UniProtKB-ARBA"/>
</dbReference>
<evidence type="ECO:0000256" key="4">
    <source>
        <dbReference type="ARBA" id="ARBA00022723"/>
    </source>
</evidence>
<keyword evidence="4" id="KW-0479">Metal-binding</keyword>
<keyword evidence="5" id="KW-0863">Zinc-finger</keyword>